<dbReference type="PANTHER" id="PTHR33445">
    <property type="entry name" value="ATP SYNTHASE SUBUNIT B', CHLOROPLASTIC"/>
    <property type="match status" value="1"/>
</dbReference>
<evidence type="ECO:0000256" key="12">
    <source>
        <dbReference type="ARBA" id="ARBA00025198"/>
    </source>
</evidence>
<evidence type="ECO:0000256" key="14">
    <source>
        <dbReference type="HAMAP-Rule" id="MF_01398"/>
    </source>
</evidence>
<evidence type="ECO:0000256" key="15">
    <source>
        <dbReference type="RuleBase" id="RU003848"/>
    </source>
</evidence>
<dbReference type="RefSeq" id="WP_327095923.1">
    <property type="nucleotide sequence ID" value="NZ_CP109149.1"/>
</dbReference>
<organism evidence="17 18">
    <name type="scientific">Nocardia vinacea</name>
    <dbReference type="NCBI Taxonomy" id="96468"/>
    <lineage>
        <taxon>Bacteria</taxon>
        <taxon>Bacillati</taxon>
        <taxon>Actinomycetota</taxon>
        <taxon>Actinomycetes</taxon>
        <taxon>Mycobacteriales</taxon>
        <taxon>Nocardiaceae</taxon>
        <taxon>Nocardia</taxon>
    </lineage>
</organism>
<keyword evidence="8 14" id="KW-1133">Transmembrane helix</keyword>
<evidence type="ECO:0000256" key="16">
    <source>
        <dbReference type="SAM" id="Coils"/>
    </source>
</evidence>
<evidence type="ECO:0000256" key="9">
    <source>
        <dbReference type="ARBA" id="ARBA00023065"/>
    </source>
</evidence>
<dbReference type="HAMAP" id="MF_01398">
    <property type="entry name" value="ATP_synth_b_bprime"/>
    <property type="match status" value="1"/>
</dbReference>
<keyword evidence="4 14" id="KW-1003">Cell membrane</keyword>
<feature type="coiled-coil region" evidence="16">
    <location>
        <begin position="59"/>
        <end position="104"/>
    </location>
</feature>
<name>A0ABZ1YKW9_9NOCA</name>
<sequence length="202" mass="22798">MNLNSGILAEGAIHAAESEDSGIFHITFDWPIFFSQLFGFAVIIFIIVKYVAPPVGRLMAKAQNNIQKQLEENQQAADRLVEAKRAYDNAVTDAQAELEHIREDARADAERIIAKMREFADAEVARVRSQGRDQIAQMRTQLIRDLKDELITTVMDSTEEKVRFEIGSTHVAADSIDKFLEDLESMANAEPPVRRRAEPWAL</sequence>
<dbReference type="Proteomes" id="UP001432062">
    <property type="component" value="Chromosome"/>
</dbReference>
<dbReference type="InterPro" id="IPR002146">
    <property type="entry name" value="ATP_synth_b/b'su_bac/chlpt"/>
</dbReference>
<evidence type="ECO:0000256" key="1">
    <source>
        <dbReference type="ARBA" id="ARBA00004162"/>
    </source>
</evidence>
<evidence type="ECO:0000256" key="13">
    <source>
        <dbReference type="ARBA" id="ARBA00025830"/>
    </source>
</evidence>
<keyword evidence="16" id="KW-0175">Coiled coil</keyword>
<evidence type="ECO:0000256" key="5">
    <source>
        <dbReference type="ARBA" id="ARBA00022547"/>
    </source>
</evidence>
<dbReference type="InterPro" id="IPR028987">
    <property type="entry name" value="ATP_synth_B-like_membr_sf"/>
</dbReference>
<comment type="subcellular location">
    <subcellularLocation>
        <location evidence="1 14">Cell membrane</location>
        <topology evidence="1 14">Single-pass membrane protein</topology>
    </subcellularLocation>
</comment>
<dbReference type="EMBL" id="CP109441">
    <property type="protein sequence ID" value="WUV42635.1"/>
    <property type="molecule type" value="Genomic_DNA"/>
</dbReference>
<proteinExistence type="inferred from homology"/>
<keyword evidence="3 14" id="KW-0813">Transport</keyword>
<evidence type="ECO:0000313" key="18">
    <source>
        <dbReference type="Proteomes" id="UP001432062"/>
    </source>
</evidence>
<protein>
    <recommendedName>
        <fullName evidence="14">ATP synthase subunit b</fullName>
    </recommendedName>
    <alternativeName>
        <fullName evidence="14">ATP synthase F(0) sector subunit b</fullName>
    </alternativeName>
    <alternativeName>
        <fullName evidence="14">ATPase subunit I</fullName>
    </alternativeName>
    <alternativeName>
        <fullName evidence="14">F-type ATPase subunit b</fullName>
        <shortName evidence="14">F-ATPase subunit b</shortName>
    </alternativeName>
</protein>
<evidence type="ECO:0000256" key="7">
    <source>
        <dbReference type="ARBA" id="ARBA00022781"/>
    </source>
</evidence>
<keyword evidence="11 14" id="KW-0066">ATP synthesis</keyword>
<accession>A0ABZ1YKW9</accession>
<feature type="transmembrane region" description="Helical" evidence="14">
    <location>
        <begin position="30"/>
        <end position="52"/>
    </location>
</feature>
<keyword evidence="10 14" id="KW-0472">Membrane</keyword>
<keyword evidence="5 14" id="KW-0138">CF(0)</keyword>
<dbReference type="Pfam" id="PF00430">
    <property type="entry name" value="ATP-synt_B"/>
    <property type="match status" value="1"/>
</dbReference>
<evidence type="ECO:0000256" key="2">
    <source>
        <dbReference type="ARBA" id="ARBA00005513"/>
    </source>
</evidence>
<comment type="function">
    <text evidence="12 14">F(1)F(0) ATP synthase produces ATP from ADP in the presence of a proton or sodium gradient. F-type ATPases consist of two structural domains, F(1) containing the extramembraneous catalytic core and F(0) containing the membrane proton channel, linked together by a central stalk and a peripheral stalk. During catalysis, ATP synthesis in the catalytic domain of F(1) is coupled via a rotary mechanism of the central stalk subunits to proton translocation.</text>
</comment>
<evidence type="ECO:0000313" key="17">
    <source>
        <dbReference type="EMBL" id="WUV42635.1"/>
    </source>
</evidence>
<gene>
    <name evidence="14" type="primary">atpF</name>
    <name evidence="17" type="ORF">OG563_25605</name>
</gene>
<keyword evidence="18" id="KW-1185">Reference proteome</keyword>
<comment type="function">
    <text evidence="14">Component of the F(0) channel, it forms part of the peripheral stalk, linking F(1) to F(0).</text>
</comment>
<keyword evidence="7 14" id="KW-0375">Hydrogen ion transport</keyword>
<keyword evidence="6 14" id="KW-0812">Transmembrane</keyword>
<evidence type="ECO:0000256" key="4">
    <source>
        <dbReference type="ARBA" id="ARBA00022475"/>
    </source>
</evidence>
<dbReference type="InterPro" id="IPR050059">
    <property type="entry name" value="ATP_synthase_B_chain"/>
</dbReference>
<comment type="similarity">
    <text evidence="2 14 15">Belongs to the ATPase B chain family.</text>
</comment>
<keyword evidence="9 14" id="KW-0406">Ion transport</keyword>
<comment type="subunit">
    <text evidence="13 14">F-type ATPases have 2 components, F(1) - the catalytic core - and F(0) - the membrane proton channel. F(1) has five subunits: alpha(3), beta(3), gamma(1), delta(1), epsilon(1). F(0) has three main subunits: a(1), b(2) and c(10-14). The alpha and beta chains form an alternating ring which encloses part of the gamma chain. F(1) is attached to F(0) by a central stalk formed by the gamma and epsilon chains, while a peripheral stalk is formed by the delta and b chains.</text>
</comment>
<evidence type="ECO:0000256" key="3">
    <source>
        <dbReference type="ARBA" id="ARBA00022448"/>
    </source>
</evidence>
<evidence type="ECO:0000256" key="10">
    <source>
        <dbReference type="ARBA" id="ARBA00023136"/>
    </source>
</evidence>
<evidence type="ECO:0000256" key="11">
    <source>
        <dbReference type="ARBA" id="ARBA00023310"/>
    </source>
</evidence>
<dbReference type="SUPFAM" id="SSF81573">
    <property type="entry name" value="F1F0 ATP synthase subunit B, membrane domain"/>
    <property type="match status" value="1"/>
</dbReference>
<dbReference type="CDD" id="cd06503">
    <property type="entry name" value="ATP-synt_Fo_b"/>
    <property type="match status" value="1"/>
</dbReference>
<evidence type="ECO:0000256" key="6">
    <source>
        <dbReference type="ARBA" id="ARBA00022692"/>
    </source>
</evidence>
<evidence type="ECO:0000256" key="8">
    <source>
        <dbReference type="ARBA" id="ARBA00022989"/>
    </source>
</evidence>
<reference evidence="17" key="1">
    <citation type="submission" date="2022-10" db="EMBL/GenBank/DDBJ databases">
        <title>The complete genomes of actinobacterial strains from the NBC collection.</title>
        <authorList>
            <person name="Joergensen T.S."/>
            <person name="Alvarez Arevalo M."/>
            <person name="Sterndorff E.B."/>
            <person name="Faurdal D."/>
            <person name="Vuksanovic O."/>
            <person name="Mourched A.-S."/>
            <person name="Charusanti P."/>
            <person name="Shaw S."/>
            <person name="Blin K."/>
            <person name="Weber T."/>
        </authorList>
    </citation>
    <scope>NUCLEOTIDE SEQUENCE</scope>
    <source>
        <strain evidence="17">NBC_01482</strain>
    </source>
</reference>
<dbReference type="PANTHER" id="PTHR33445:SF1">
    <property type="entry name" value="ATP SYNTHASE SUBUNIT B"/>
    <property type="match status" value="1"/>
</dbReference>